<sequence length="38" mass="4216">KQHNVLKAPGLEPNLQEDTDGFTCHLSLGSWHSFLHSA</sequence>
<evidence type="ECO:0000313" key="2">
    <source>
        <dbReference type="Proteomes" id="UP000037035"/>
    </source>
</evidence>
<gene>
    <name evidence="1" type="ORF">VP01_1368g4</name>
</gene>
<accession>A0A0L6VM97</accession>
<proteinExistence type="predicted"/>
<feature type="non-terminal residue" evidence="1">
    <location>
        <position position="1"/>
    </location>
</feature>
<keyword evidence="2" id="KW-1185">Reference proteome</keyword>
<dbReference type="AlphaFoldDB" id="A0A0L6VM97"/>
<organism evidence="1 2">
    <name type="scientific">Puccinia sorghi</name>
    <dbReference type="NCBI Taxonomy" id="27349"/>
    <lineage>
        <taxon>Eukaryota</taxon>
        <taxon>Fungi</taxon>
        <taxon>Dikarya</taxon>
        <taxon>Basidiomycota</taxon>
        <taxon>Pucciniomycotina</taxon>
        <taxon>Pucciniomycetes</taxon>
        <taxon>Pucciniales</taxon>
        <taxon>Pucciniaceae</taxon>
        <taxon>Puccinia</taxon>
    </lineage>
</organism>
<evidence type="ECO:0000313" key="1">
    <source>
        <dbReference type="EMBL" id="KNZ61712.1"/>
    </source>
</evidence>
<name>A0A0L6VM97_9BASI</name>
<dbReference type="VEuPathDB" id="FungiDB:VP01_1368g4"/>
<protein>
    <submittedName>
        <fullName evidence="1">Uncharacterized protein</fullName>
    </submittedName>
</protein>
<dbReference type="Proteomes" id="UP000037035">
    <property type="component" value="Unassembled WGS sequence"/>
</dbReference>
<comment type="caution">
    <text evidence="1">The sequence shown here is derived from an EMBL/GenBank/DDBJ whole genome shotgun (WGS) entry which is preliminary data.</text>
</comment>
<dbReference type="EMBL" id="LAVV01004098">
    <property type="protein sequence ID" value="KNZ61712.1"/>
    <property type="molecule type" value="Genomic_DNA"/>
</dbReference>
<reference evidence="1 2" key="1">
    <citation type="submission" date="2015-08" db="EMBL/GenBank/DDBJ databases">
        <title>Next Generation Sequencing and Analysis of the Genome of Puccinia sorghi L Schw, the Causal Agent of Maize Common Rust.</title>
        <authorList>
            <person name="Rochi L."/>
            <person name="Burguener G."/>
            <person name="Darino M."/>
            <person name="Turjanski A."/>
            <person name="Kreff E."/>
            <person name="Dieguez M.J."/>
            <person name="Sacco F."/>
        </authorList>
    </citation>
    <scope>NUCLEOTIDE SEQUENCE [LARGE SCALE GENOMIC DNA]</scope>
    <source>
        <strain evidence="1 2">RO10H11247</strain>
    </source>
</reference>